<evidence type="ECO:0000313" key="2">
    <source>
        <dbReference type="EMBL" id="SVC44118.1"/>
    </source>
</evidence>
<proteinExistence type="predicted"/>
<dbReference type="InterPro" id="IPR017518">
    <property type="entry name" value="CHP03084"/>
</dbReference>
<protein>
    <recommendedName>
        <fullName evidence="1">Mycothiol-dependent maleylpyruvate isomerase metal-binding domain-containing protein</fullName>
    </recommendedName>
</protein>
<feature type="domain" description="Mycothiol-dependent maleylpyruvate isomerase metal-binding" evidence="1">
    <location>
        <begin position="10"/>
        <end position="145"/>
    </location>
</feature>
<name>A0A382M673_9ZZZZ</name>
<dbReference type="NCBIfam" id="TIGR03083">
    <property type="entry name" value="maleylpyruvate isomerase family mycothiol-dependent enzyme"/>
    <property type="match status" value="1"/>
</dbReference>
<accession>A0A382M673</accession>
<dbReference type="SUPFAM" id="SSF109854">
    <property type="entry name" value="DinB/YfiT-like putative metalloenzymes"/>
    <property type="match status" value="1"/>
</dbReference>
<sequence>MFQQPLDFLDESNALYELLAPLGDDDLGRETGFKNWSINDIITHLHMWNWAADLSLTDEKALLEFIQKVHAAIPAGGMRQFEDKWIDGLTGTALVETWRTYYAEMAQRWMLTDPKARLKWAGPDMSVLSSITARLMETWAHGQAVYDLLGVERIDSDRIRNIAVLGVNTFKWTFINRQWEVPENVPQVRLTAPSGGSWCWNESNIDDCIAGSATEFCQVVTQTRNIADTGLTVTGKVAGRWMANAQCFAGPPETPPETGARTVAM</sequence>
<gene>
    <name evidence="2" type="ORF">METZ01_LOCUS296972</name>
</gene>
<dbReference type="Pfam" id="PF11716">
    <property type="entry name" value="MDMPI_N"/>
    <property type="match status" value="1"/>
</dbReference>
<organism evidence="2">
    <name type="scientific">marine metagenome</name>
    <dbReference type="NCBI Taxonomy" id="408172"/>
    <lineage>
        <taxon>unclassified sequences</taxon>
        <taxon>metagenomes</taxon>
        <taxon>ecological metagenomes</taxon>
    </lineage>
</organism>
<dbReference type="GO" id="GO:0046872">
    <property type="term" value="F:metal ion binding"/>
    <property type="evidence" value="ECO:0007669"/>
    <property type="project" value="InterPro"/>
</dbReference>
<evidence type="ECO:0000259" key="1">
    <source>
        <dbReference type="Pfam" id="PF11716"/>
    </source>
</evidence>
<reference evidence="2" key="1">
    <citation type="submission" date="2018-05" db="EMBL/GenBank/DDBJ databases">
        <authorList>
            <person name="Lanie J.A."/>
            <person name="Ng W.-L."/>
            <person name="Kazmierczak K.M."/>
            <person name="Andrzejewski T.M."/>
            <person name="Davidsen T.M."/>
            <person name="Wayne K.J."/>
            <person name="Tettelin H."/>
            <person name="Glass J.I."/>
            <person name="Rusch D."/>
            <person name="Podicherti R."/>
            <person name="Tsui H.-C.T."/>
            <person name="Winkler M.E."/>
        </authorList>
    </citation>
    <scope>NUCLEOTIDE SEQUENCE</scope>
</reference>
<dbReference type="Gene3D" id="1.20.120.450">
    <property type="entry name" value="dinb family like domain"/>
    <property type="match status" value="1"/>
</dbReference>
<dbReference type="NCBIfam" id="TIGR03084">
    <property type="entry name" value="TIGR03084 family metal-binding protein"/>
    <property type="match status" value="1"/>
</dbReference>
<dbReference type="InterPro" id="IPR017517">
    <property type="entry name" value="Maleyloyr_isom"/>
</dbReference>
<dbReference type="InterPro" id="IPR024344">
    <property type="entry name" value="MDMPI_metal-binding"/>
</dbReference>
<dbReference type="EMBL" id="UINC01091393">
    <property type="protein sequence ID" value="SVC44118.1"/>
    <property type="molecule type" value="Genomic_DNA"/>
</dbReference>
<dbReference type="AlphaFoldDB" id="A0A382M673"/>
<dbReference type="InterPro" id="IPR034660">
    <property type="entry name" value="DinB/YfiT-like"/>
</dbReference>